<organism evidence="2 3">
    <name type="scientific">Trichoderma harzianum CBS 226.95</name>
    <dbReference type="NCBI Taxonomy" id="983964"/>
    <lineage>
        <taxon>Eukaryota</taxon>
        <taxon>Fungi</taxon>
        <taxon>Dikarya</taxon>
        <taxon>Ascomycota</taxon>
        <taxon>Pezizomycotina</taxon>
        <taxon>Sordariomycetes</taxon>
        <taxon>Hypocreomycetidae</taxon>
        <taxon>Hypocreales</taxon>
        <taxon>Hypocreaceae</taxon>
        <taxon>Trichoderma</taxon>
    </lineage>
</organism>
<evidence type="ECO:0000313" key="3">
    <source>
        <dbReference type="Proteomes" id="UP000241690"/>
    </source>
</evidence>
<feature type="compositionally biased region" description="Basic and acidic residues" evidence="1">
    <location>
        <begin position="235"/>
        <end position="285"/>
    </location>
</feature>
<name>A0A2T4AKD9_TRIHA</name>
<keyword evidence="3" id="KW-1185">Reference proteome</keyword>
<dbReference type="Proteomes" id="UP000241690">
    <property type="component" value="Unassembled WGS sequence"/>
</dbReference>
<accession>A0A2T4AKD9</accession>
<proteinExistence type="predicted"/>
<sequence>MFLCPPFLQSDSDSQRRLARLLHCLLEQRDDSPSFFINEHRTNTQGIFIIEHIRFSITLDCTYHAERRASQTRLSVYSSTHTVADDLKSEVSTTSMCEKIIQYDCGHICRRAIRCVEQQLKHHHSVTCFSGLAYAYAYEQDHHETPKFERRATLCPKCEQKGKGAEVYHNSVRRASAPPIGTSQNLMLVQEKEKEKSTVTKVSASLGRSNSNPERSPSHRLRRVRDAGSSSLRNEYNRLEPSLERHSEPRPEPYLESHPEPHLEQRPEHRLEPHRNNGFEARRGRAHRPRDIITRGLELDSFASAYVPFRERTPTSPDSFTGLLDYAESTHNLSSLSLGGLRRSASVLKMLQKGLERKNSDESFVCASAREVEKGERYE</sequence>
<feature type="compositionally biased region" description="Polar residues" evidence="1">
    <location>
        <begin position="206"/>
        <end position="215"/>
    </location>
</feature>
<evidence type="ECO:0000313" key="2">
    <source>
        <dbReference type="EMBL" id="PTB57541.1"/>
    </source>
</evidence>
<dbReference type="AlphaFoldDB" id="A0A2T4AKD9"/>
<reference evidence="2 3" key="1">
    <citation type="submission" date="2016-07" db="EMBL/GenBank/DDBJ databases">
        <title>Multiple horizontal gene transfer events from other fungi enriched the ability of initially mycotrophic Trichoderma (Ascomycota) to feed on dead plant biomass.</title>
        <authorList>
            <consortium name="DOE Joint Genome Institute"/>
            <person name="Aerts A."/>
            <person name="Atanasova L."/>
            <person name="Chenthamara K."/>
            <person name="Zhang J."/>
            <person name="Grujic M."/>
            <person name="Henrissat B."/>
            <person name="Kuo A."/>
            <person name="Salamov A."/>
            <person name="Lipzen A."/>
            <person name="Labutti K."/>
            <person name="Barry K."/>
            <person name="Miao Y."/>
            <person name="Rahimi M.J."/>
            <person name="Shen Q."/>
            <person name="Grigoriev I.V."/>
            <person name="Kubicek C.P."/>
            <person name="Druzhinina I.S."/>
        </authorList>
    </citation>
    <scope>NUCLEOTIDE SEQUENCE [LARGE SCALE GENOMIC DNA]</scope>
    <source>
        <strain evidence="2 3">CBS 226.95</strain>
    </source>
</reference>
<dbReference type="RefSeq" id="XP_024777218.1">
    <property type="nucleotide sequence ID" value="XM_024922548.1"/>
</dbReference>
<evidence type="ECO:0000256" key="1">
    <source>
        <dbReference type="SAM" id="MobiDB-lite"/>
    </source>
</evidence>
<feature type="region of interest" description="Disordered" evidence="1">
    <location>
        <begin position="170"/>
        <end position="285"/>
    </location>
</feature>
<dbReference type="GeneID" id="36631131"/>
<dbReference type="EMBL" id="KZ679677">
    <property type="protein sequence ID" value="PTB57541.1"/>
    <property type="molecule type" value="Genomic_DNA"/>
</dbReference>
<protein>
    <submittedName>
        <fullName evidence="2">Uncharacterized protein</fullName>
    </submittedName>
</protein>
<gene>
    <name evidence="2" type="ORF">M431DRAFT_77208</name>
</gene>